<feature type="transmembrane region" description="Helical" evidence="9">
    <location>
        <begin position="497"/>
        <end position="515"/>
    </location>
</feature>
<evidence type="ECO:0000259" key="10">
    <source>
        <dbReference type="PROSITE" id="PS50850"/>
    </source>
</evidence>
<dbReference type="Pfam" id="PF07690">
    <property type="entry name" value="MFS_1"/>
    <property type="match status" value="1"/>
</dbReference>
<feature type="compositionally biased region" description="Low complexity" evidence="8">
    <location>
        <begin position="649"/>
        <end position="666"/>
    </location>
</feature>
<keyword evidence="7 9" id="KW-0472">Membrane</keyword>
<feature type="transmembrane region" description="Helical" evidence="9">
    <location>
        <begin position="239"/>
        <end position="258"/>
    </location>
</feature>
<dbReference type="Gene3D" id="1.20.1720.10">
    <property type="entry name" value="Multidrug resistance protein D"/>
    <property type="match status" value="1"/>
</dbReference>
<feature type="transmembrane region" description="Helical" evidence="9">
    <location>
        <begin position="111"/>
        <end position="136"/>
    </location>
</feature>
<dbReference type="CDD" id="cd17502">
    <property type="entry name" value="MFS_Azr1_MDR_like"/>
    <property type="match status" value="1"/>
</dbReference>
<dbReference type="FunFam" id="1.20.1720.10:FF:000004">
    <property type="entry name" value="EmrB/QacA family drug resistance transporter"/>
    <property type="match status" value="1"/>
</dbReference>
<dbReference type="SUPFAM" id="SSF103473">
    <property type="entry name" value="MFS general substrate transporter"/>
    <property type="match status" value="1"/>
</dbReference>
<feature type="transmembrane region" description="Helical" evidence="9">
    <location>
        <begin position="366"/>
        <end position="391"/>
    </location>
</feature>
<feature type="transmembrane region" description="Helical" evidence="9">
    <location>
        <begin position="20"/>
        <end position="43"/>
    </location>
</feature>
<comment type="similarity">
    <text evidence="2">Belongs to the major facilitator superfamily. TCR/Tet family.</text>
</comment>
<evidence type="ECO:0000256" key="4">
    <source>
        <dbReference type="ARBA" id="ARBA00022475"/>
    </source>
</evidence>
<dbReference type="KEGG" id="rmar:GBA65_15480"/>
<dbReference type="GO" id="GO:0022857">
    <property type="term" value="F:transmembrane transporter activity"/>
    <property type="evidence" value="ECO:0007669"/>
    <property type="project" value="InterPro"/>
</dbReference>
<evidence type="ECO:0000256" key="9">
    <source>
        <dbReference type="SAM" id="Phobius"/>
    </source>
</evidence>
<feature type="domain" description="Major facilitator superfamily (MFS) profile" evidence="10">
    <location>
        <begin position="21"/>
        <end position="519"/>
    </location>
</feature>
<feature type="transmembrane region" description="Helical" evidence="9">
    <location>
        <begin position="148"/>
        <end position="167"/>
    </location>
</feature>
<protein>
    <submittedName>
        <fullName evidence="11">DHA2 family efflux MFS transporter permease subunit</fullName>
    </submittedName>
</protein>
<accession>A0A6G8PZV3</accession>
<keyword evidence="6 9" id="KW-1133">Transmembrane helix</keyword>
<feature type="transmembrane region" description="Helical" evidence="9">
    <location>
        <begin position="173"/>
        <end position="194"/>
    </location>
</feature>
<dbReference type="GO" id="GO:0005886">
    <property type="term" value="C:plasma membrane"/>
    <property type="evidence" value="ECO:0007669"/>
    <property type="project" value="UniProtKB-SubCell"/>
</dbReference>
<dbReference type="AlphaFoldDB" id="A0A6G8PZV3"/>
<evidence type="ECO:0000256" key="5">
    <source>
        <dbReference type="ARBA" id="ARBA00022692"/>
    </source>
</evidence>
<evidence type="ECO:0000256" key="1">
    <source>
        <dbReference type="ARBA" id="ARBA00004651"/>
    </source>
</evidence>
<comment type="subcellular location">
    <subcellularLocation>
        <location evidence="1">Cell membrane</location>
        <topology evidence="1">Multi-pass membrane protein</topology>
    </subcellularLocation>
</comment>
<dbReference type="PANTHER" id="PTHR23501:SF197">
    <property type="entry name" value="COMD"/>
    <property type="match status" value="1"/>
</dbReference>
<dbReference type="PRINTS" id="PR01036">
    <property type="entry name" value="TCRTETB"/>
</dbReference>
<gene>
    <name evidence="11" type="ORF">GBA65_15480</name>
</gene>
<dbReference type="EMBL" id="CP045121">
    <property type="protein sequence ID" value="QIN79698.1"/>
    <property type="molecule type" value="Genomic_DNA"/>
</dbReference>
<feature type="transmembrane region" description="Helical" evidence="9">
    <location>
        <begin position="341"/>
        <end position="360"/>
    </location>
</feature>
<dbReference type="NCBIfam" id="TIGR00711">
    <property type="entry name" value="efflux_EmrB"/>
    <property type="match status" value="1"/>
</dbReference>
<sequence length="666" mass="69610">MSEAERRGTAGAGGRRATLLAVAGLMLALFLVALDQTIVGTALPQIIADLQGFERYAWVTTAYLLASTAMIPVIGKLGDIYGRKWFILGGILVFLVGSALCGAAWGMLELIIFRGIQGLGAGMIFANIFTSVADIFPDPARRAKYQGVFFGVFALSSVVGPALGGWITDNLDWRWVFYVNLPLGLFSLLALPFALPQSTKRRSASIDYPGAVTITASVVALLLALSWVGEGYDWGATRVVWGFVVSAALLAAFVPLELRAREPIIPLSLFGGRVFATASVLMFLVGLGMFGIILYTPLFVQGVLGETATNSGTVLTPLVLSMTAVGVIGGQIIARVRRVKPFTLLGTVVMTFGTYLLTTLDTGSSTFTVAVFLAVTGLGLGLIMPTVTLAVQSTVPVEILGVATSATQFIRSLGSTVGTAVVGSLVTRGYAEDLAANAPAQAPERLVSALDNPQALVNPEAREALSEAASAFPGGGQVVEGVVSVARDALSGSIHDGFVFVFAAVGASILAALVMRNVRLEDAPGVASPTAARPAAETAASPPLHAPEPSVVPRLAEAFGRDRALSARDEALRGLLSSVNGMHEPAERRRASAALLSLAERIERGNGDYPNLVRAASELANGHGGTERERAVHASRRIVRPLRERLLREGLGSEPAPALSSDAPSS</sequence>
<evidence type="ECO:0000256" key="8">
    <source>
        <dbReference type="SAM" id="MobiDB-lite"/>
    </source>
</evidence>
<feature type="region of interest" description="Disordered" evidence="8">
    <location>
        <begin position="526"/>
        <end position="549"/>
    </location>
</feature>
<keyword evidence="12" id="KW-1185">Reference proteome</keyword>
<reference evidence="11 12" key="1">
    <citation type="submission" date="2019-10" db="EMBL/GenBank/DDBJ databases">
        <title>Rubrobacter sp nov SCSIO 52915 isolated from a deep-sea sediment in the South China Sea.</title>
        <authorList>
            <person name="Chen R.W."/>
        </authorList>
    </citation>
    <scope>NUCLEOTIDE SEQUENCE [LARGE SCALE GENOMIC DNA]</scope>
    <source>
        <strain evidence="11 12">SCSIO 52915</strain>
    </source>
</reference>
<feature type="compositionally biased region" description="Low complexity" evidence="8">
    <location>
        <begin position="527"/>
        <end position="543"/>
    </location>
</feature>
<keyword evidence="4" id="KW-1003">Cell membrane</keyword>
<dbReference type="PANTHER" id="PTHR23501">
    <property type="entry name" value="MAJOR FACILITATOR SUPERFAMILY"/>
    <property type="match status" value="1"/>
</dbReference>
<dbReference type="RefSeq" id="WP_166397371.1">
    <property type="nucleotide sequence ID" value="NZ_CP045121.1"/>
</dbReference>
<dbReference type="InterPro" id="IPR011701">
    <property type="entry name" value="MFS"/>
</dbReference>
<dbReference type="Gene3D" id="1.20.1250.20">
    <property type="entry name" value="MFS general substrate transporter like domains"/>
    <property type="match status" value="1"/>
</dbReference>
<evidence type="ECO:0000256" key="6">
    <source>
        <dbReference type="ARBA" id="ARBA00022989"/>
    </source>
</evidence>
<name>A0A6G8PZV3_9ACTN</name>
<feature type="transmembrane region" description="Helical" evidence="9">
    <location>
        <begin position="270"/>
        <end position="294"/>
    </location>
</feature>
<proteinExistence type="inferred from homology"/>
<keyword evidence="5 9" id="KW-0812">Transmembrane</keyword>
<dbReference type="Proteomes" id="UP000502706">
    <property type="component" value="Chromosome"/>
</dbReference>
<evidence type="ECO:0000256" key="7">
    <source>
        <dbReference type="ARBA" id="ARBA00023136"/>
    </source>
</evidence>
<feature type="transmembrane region" description="Helical" evidence="9">
    <location>
        <begin position="55"/>
        <end position="73"/>
    </location>
</feature>
<evidence type="ECO:0000256" key="3">
    <source>
        <dbReference type="ARBA" id="ARBA00022448"/>
    </source>
</evidence>
<organism evidence="11 12">
    <name type="scientific">Rubrobacter marinus</name>
    <dbReference type="NCBI Taxonomy" id="2653852"/>
    <lineage>
        <taxon>Bacteria</taxon>
        <taxon>Bacillati</taxon>
        <taxon>Actinomycetota</taxon>
        <taxon>Rubrobacteria</taxon>
        <taxon>Rubrobacterales</taxon>
        <taxon>Rubrobacteraceae</taxon>
        <taxon>Rubrobacter</taxon>
    </lineage>
</organism>
<dbReference type="PROSITE" id="PS50850">
    <property type="entry name" value="MFS"/>
    <property type="match status" value="1"/>
</dbReference>
<feature type="transmembrane region" description="Helical" evidence="9">
    <location>
        <begin position="206"/>
        <end position="227"/>
    </location>
</feature>
<feature type="transmembrane region" description="Helical" evidence="9">
    <location>
        <begin position="314"/>
        <end position="334"/>
    </location>
</feature>
<evidence type="ECO:0000256" key="2">
    <source>
        <dbReference type="ARBA" id="ARBA00007520"/>
    </source>
</evidence>
<keyword evidence="3" id="KW-0813">Transport</keyword>
<evidence type="ECO:0000313" key="11">
    <source>
        <dbReference type="EMBL" id="QIN79698.1"/>
    </source>
</evidence>
<feature type="region of interest" description="Disordered" evidence="8">
    <location>
        <begin position="647"/>
        <end position="666"/>
    </location>
</feature>
<dbReference type="InterPro" id="IPR036259">
    <property type="entry name" value="MFS_trans_sf"/>
</dbReference>
<feature type="transmembrane region" description="Helical" evidence="9">
    <location>
        <begin position="85"/>
        <end position="105"/>
    </location>
</feature>
<dbReference type="InterPro" id="IPR020846">
    <property type="entry name" value="MFS_dom"/>
</dbReference>
<dbReference type="InterPro" id="IPR004638">
    <property type="entry name" value="EmrB-like"/>
</dbReference>
<evidence type="ECO:0000313" key="12">
    <source>
        <dbReference type="Proteomes" id="UP000502706"/>
    </source>
</evidence>